<dbReference type="SUPFAM" id="SSF46946">
    <property type="entry name" value="S13-like H2TH domain"/>
    <property type="match status" value="1"/>
</dbReference>
<gene>
    <name evidence="12" type="ORF">YM304_23850</name>
</gene>
<dbReference type="Gene3D" id="1.10.8.50">
    <property type="match status" value="1"/>
</dbReference>
<dbReference type="EMBL" id="AP012057">
    <property type="protein sequence ID" value="BAN02699.1"/>
    <property type="molecule type" value="Genomic_DNA"/>
</dbReference>
<keyword evidence="8" id="KW-0511">Multifunctional enzyme</keyword>
<evidence type="ECO:0000256" key="7">
    <source>
        <dbReference type="ARBA" id="ARBA00023239"/>
    </source>
</evidence>
<evidence type="ECO:0000256" key="6">
    <source>
        <dbReference type="ARBA" id="ARBA00023204"/>
    </source>
</evidence>
<dbReference type="GO" id="GO:0034039">
    <property type="term" value="F:8-oxo-7,8-dihydroguanine DNA N-glycosylase activity"/>
    <property type="evidence" value="ECO:0007669"/>
    <property type="project" value="TreeGrafter"/>
</dbReference>
<dbReference type="InterPro" id="IPR010979">
    <property type="entry name" value="Ribosomal_uS13-like_H2TH"/>
</dbReference>
<evidence type="ECO:0000256" key="5">
    <source>
        <dbReference type="ARBA" id="ARBA00023125"/>
    </source>
</evidence>
<dbReference type="OrthoDB" id="9800855at2"/>
<name>A0A6C7EBY0_ILUCY</name>
<dbReference type="KEGG" id="aym:YM304_23850"/>
<reference evidence="12 13" key="1">
    <citation type="journal article" date="2013" name="Int. J. Syst. Evol. Microbiol.">
        <title>Ilumatobacter nonamiense sp. nov. and Ilumatobacter coccineum sp. nov., isolated from seashore sand.</title>
        <authorList>
            <person name="Matsumoto A."/>
            <person name="Kasai H."/>
            <person name="Matsuo Y."/>
            <person name="Shizuri Y."/>
            <person name="Ichikawa N."/>
            <person name="Fujita N."/>
            <person name="Omura S."/>
            <person name="Takahashi Y."/>
        </authorList>
    </citation>
    <scope>NUCLEOTIDE SEQUENCE [LARGE SCALE GENOMIC DNA]</scope>
    <source>
        <strain evidence="13">NBRC 103263 / KCTC 29153 / YM16-304</strain>
    </source>
</reference>
<dbReference type="InterPro" id="IPR015886">
    <property type="entry name" value="H2TH_FPG"/>
</dbReference>
<keyword evidence="7" id="KW-0456">Lyase</keyword>
<dbReference type="PANTHER" id="PTHR22993:SF9">
    <property type="entry name" value="FORMAMIDOPYRIMIDINE-DNA GLYCOSYLASE"/>
    <property type="match status" value="1"/>
</dbReference>
<keyword evidence="6" id="KW-0234">DNA repair</keyword>
<dbReference type="Gene3D" id="3.20.190.10">
    <property type="entry name" value="MutM-like, N-terminal"/>
    <property type="match status" value="1"/>
</dbReference>
<dbReference type="GO" id="GO:0016829">
    <property type="term" value="F:lyase activity"/>
    <property type="evidence" value="ECO:0007669"/>
    <property type="project" value="UniProtKB-KW"/>
</dbReference>
<dbReference type="RefSeq" id="WP_015441946.1">
    <property type="nucleotide sequence ID" value="NC_020520.1"/>
</dbReference>
<dbReference type="InterPro" id="IPR012319">
    <property type="entry name" value="FPG_cat"/>
</dbReference>
<dbReference type="GO" id="GO:0006284">
    <property type="term" value="P:base-excision repair"/>
    <property type="evidence" value="ECO:0007669"/>
    <property type="project" value="InterPro"/>
</dbReference>
<evidence type="ECO:0000256" key="3">
    <source>
        <dbReference type="ARBA" id="ARBA00022763"/>
    </source>
</evidence>
<dbReference type="Proteomes" id="UP000011863">
    <property type="component" value="Chromosome"/>
</dbReference>
<dbReference type="SMART" id="SM00898">
    <property type="entry name" value="Fapy_DNA_glyco"/>
    <property type="match status" value="1"/>
</dbReference>
<organism evidence="12 13">
    <name type="scientific">Ilumatobacter coccineus (strain NBRC 103263 / KCTC 29153 / YM16-304)</name>
    <dbReference type="NCBI Taxonomy" id="1313172"/>
    <lineage>
        <taxon>Bacteria</taxon>
        <taxon>Bacillati</taxon>
        <taxon>Actinomycetota</taxon>
        <taxon>Acidimicrobiia</taxon>
        <taxon>Acidimicrobiales</taxon>
        <taxon>Ilumatobacteraceae</taxon>
        <taxon>Ilumatobacter</taxon>
    </lineage>
</organism>
<accession>A0A6C7EBY0</accession>
<keyword evidence="3" id="KW-0227">DNA damage</keyword>
<comment type="catalytic activity">
    <reaction evidence="1">
        <text>Hydrolysis of DNA containing ring-opened 7-methylguanine residues, releasing 2,6-diamino-4-hydroxy-5-(N-methyl)formamidopyrimidine.</text>
        <dbReference type="EC" id="3.2.2.23"/>
    </reaction>
</comment>
<protein>
    <submittedName>
        <fullName evidence="12">Putative DNA glycosylase</fullName>
    </submittedName>
</protein>
<evidence type="ECO:0000256" key="2">
    <source>
        <dbReference type="ARBA" id="ARBA00009409"/>
    </source>
</evidence>
<evidence type="ECO:0000256" key="8">
    <source>
        <dbReference type="ARBA" id="ARBA00023268"/>
    </source>
</evidence>
<evidence type="ECO:0000256" key="1">
    <source>
        <dbReference type="ARBA" id="ARBA00001668"/>
    </source>
</evidence>
<dbReference type="AlphaFoldDB" id="A0A6C7EBY0"/>
<dbReference type="GO" id="GO:0003684">
    <property type="term" value="F:damaged DNA binding"/>
    <property type="evidence" value="ECO:0007669"/>
    <property type="project" value="InterPro"/>
</dbReference>
<feature type="domain" description="Formamidopyrimidine-DNA glycosylase H2TH DNA-binding" evidence="11">
    <location>
        <begin position="139"/>
        <end position="229"/>
    </location>
</feature>
<dbReference type="PANTHER" id="PTHR22993">
    <property type="entry name" value="FORMAMIDOPYRIMIDINE-DNA GLYCOSYLASE"/>
    <property type="match status" value="1"/>
</dbReference>
<dbReference type="SUPFAM" id="SSF81624">
    <property type="entry name" value="N-terminal domain of MutM-like DNA repair proteins"/>
    <property type="match status" value="1"/>
</dbReference>
<sequence>MPEGLEAEIWRVAASPLVGRTVSDVWVDERVASVGLRDAVVGAEIAGVDRVGKVLVVEMQTSTGRTKLGLHFGMTGRLVVDGDAAIERLEYASGADRPSWDRLRLWTERDHRPADVPSLRLNDPRRLGRISLDADLTQLGPDALTLTSAELRRRLSGRRVAIKTALLDQSVVAGLGNLCVDEVLWTAGIAPHRPSDRLDAAEVTAIARACRRRLPVMLRRGGSTMGELTPELRRVAGDCPLDGTPLTRSKVGGRTTVWCPHHQL</sequence>
<evidence type="ECO:0000256" key="4">
    <source>
        <dbReference type="ARBA" id="ARBA00022801"/>
    </source>
</evidence>
<dbReference type="SMART" id="SM01232">
    <property type="entry name" value="H2TH"/>
    <property type="match status" value="1"/>
</dbReference>
<dbReference type="Pfam" id="PF06831">
    <property type="entry name" value="H2TH"/>
    <property type="match status" value="1"/>
</dbReference>
<comment type="similarity">
    <text evidence="2">Belongs to the FPG family.</text>
</comment>
<keyword evidence="13" id="KW-1185">Reference proteome</keyword>
<evidence type="ECO:0000259" key="10">
    <source>
        <dbReference type="SMART" id="SM00898"/>
    </source>
</evidence>
<evidence type="ECO:0000313" key="13">
    <source>
        <dbReference type="Proteomes" id="UP000011863"/>
    </source>
</evidence>
<dbReference type="Pfam" id="PF01149">
    <property type="entry name" value="Fapy_DNA_glyco"/>
    <property type="match status" value="1"/>
</dbReference>
<evidence type="ECO:0000259" key="11">
    <source>
        <dbReference type="SMART" id="SM01232"/>
    </source>
</evidence>
<evidence type="ECO:0000256" key="9">
    <source>
        <dbReference type="ARBA" id="ARBA00023295"/>
    </source>
</evidence>
<dbReference type="GO" id="GO:0008270">
    <property type="term" value="F:zinc ion binding"/>
    <property type="evidence" value="ECO:0007669"/>
    <property type="project" value="InterPro"/>
</dbReference>
<keyword evidence="5" id="KW-0238">DNA-binding</keyword>
<proteinExistence type="inferred from homology"/>
<feature type="domain" description="Formamidopyrimidine-DNA glycosylase catalytic" evidence="10">
    <location>
        <begin position="2"/>
        <end position="131"/>
    </location>
</feature>
<evidence type="ECO:0000313" key="12">
    <source>
        <dbReference type="EMBL" id="BAN02699.1"/>
    </source>
</evidence>
<dbReference type="GO" id="GO:0003906">
    <property type="term" value="F:DNA-(apurinic or apyrimidinic site) endonuclease activity"/>
    <property type="evidence" value="ECO:0007669"/>
    <property type="project" value="InterPro"/>
</dbReference>
<keyword evidence="4" id="KW-0378">Hydrolase</keyword>
<keyword evidence="9" id="KW-0326">Glycosidase</keyword>
<dbReference type="InterPro" id="IPR035937">
    <property type="entry name" value="FPG_N"/>
</dbReference>